<comment type="caution">
    <text evidence="12">The sequence shown here is derived from an EMBL/GenBank/DDBJ whole genome shotgun (WGS) entry which is preliminary data.</text>
</comment>
<dbReference type="PANTHER" id="PTHR43166">
    <property type="entry name" value="AMINO ACID IMPORT ATP-BINDING PROTEIN"/>
    <property type="match status" value="1"/>
</dbReference>
<dbReference type="InterPro" id="IPR003593">
    <property type="entry name" value="AAA+_ATPase"/>
</dbReference>
<sequence>MHMIDLTGVSKVYPVKNGGTVVALDGVNLHVDRGSIHGIVGRSGAGKSTLIRCLTALEKPTEGHIVVDGLDLATLTGSALRAARRRIGMVFQAANLLDARTAADNIGYPLKLAGVPAAKRRERVEELLSLVGLEGRGDSYPSQLSGGQRQRVGIARALADNPAVLLCDEPTSALDTESTAQILSLLRHVRDVAGVTVVIITHEMAVVREICDSVTLLGHGQVLQTGTLEEVVADPSTPLARELVPMPVVDSVPTESAEGRFEPNAVGTVLLDVVFTSHPGVPTGATVLRLASSMGADVTAGTFESLGSMQVGRLALTVPAYHADKIIEQLRKNNVHAEVRDQ</sequence>
<dbReference type="eggNOG" id="COG1135">
    <property type="taxonomic scope" value="Bacteria"/>
</dbReference>
<evidence type="ECO:0000256" key="7">
    <source>
        <dbReference type="ARBA" id="ARBA00022970"/>
    </source>
</evidence>
<dbReference type="GO" id="GO:0016887">
    <property type="term" value="F:ATP hydrolysis activity"/>
    <property type="evidence" value="ECO:0007669"/>
    <property type="project" value="InterPro"/>
</dbReference>
<organism evidence="12 13">
    <name type="scientific">Schaalia dentiphila ATCC 17982</name>
    <dbReference type="NCBI Taxonomy" id="411466"/>
    <lineage>
        <taxon>Bacteria</taxon>
        <taxon>Bacillati</taxon>
        <taxon>Actinomycetota</taxon>
        <taxon>Actinomycetes</taxon>
        <taxon>Actinomycetales</taxon>
        <taxon>Actinomycetaceae</taxon>
        <taxon>Schaalia</taxon>
        <taxon>Schaalia dentiphila</taxon>
    </lineage>
</organism>
<evidence type="ECO:0000313" key="12">
    <source>
        <dbReference type="EMBL" id="EDN80484.1"/>
    </source>
</evidence>
<evidence type="ECO:0000256" key="10">
    <source>
        <dbReference type="ARBA" id="ARBA00063837"/>
    </source>
</evidence>
<dbReference type="InterPro" id="IPR050086">
    <property type="entry name" value="MetN_ABC_transporter-like"/>
</dbReference>
<keyword evidence="6" id="KW-1278">Translocase</keyword>
<dbReference type="PROSITE" id="PS00211">
    <property type="entry name" value="ABC_TRANSPORTER_1"/>
    <property type="match status" value="1"/>
</dbReference>
<dbReference type="HOGENOM" id="CLU_000604_1_3_11"/>
<name>A7BBB0_9ACTO</name>
<keyword evidence="4" id="KW-0547">Nucleotide-binding</keyword>
<dbReference type="FunFam" id="3.40.50.300:FF:000056">
    <property type="entry name" value="Cell division ATP-binding protein FtsE"/>
    <property type="match status" value="1"/>
</dbReference>
<keyword evidence="7" id="KW-0029">Amino-acid transport</keyword>
<dbReference type="SUPFAM" id="SSF52540">
    <property type="entry name" value="P-loop containing nucleoside triphosphate hydrolases"/>
    <property type="match status" value="1"/>
</dbReference>
<evidence type="ECO:0000256" key="2">
    <source>
        <dbReference type="ARBA" id="ARBA00022448"/>
    </source>
</evidence>
<dbReference type="InterPro" id="IPR027417">
    <property type="entry name" value="P-loop_NTPase"/>
</dbReference>
<dbReference type="GO" id="GO:0006865">
    <property type="term" value="P:amino acid transport"/>
    <property type="evidence" value="ECO:0007669"/>
    <property type="project" value="UniProtKB-KW"/>
</dbReference>
<proteinExistence type="inferred from homology"/>
<evidence type="ECO:0000256" key="6">
    <source>
        <dbReference type="ARBA" id="ARBA00022967"/>
    </source>
</evidence>
<dbReference type="InterPro" id="IPR017871">
    <property type="entry name" value="ABC_transporter-like_CS"/>
</dbReference>
<comment type="function">
    <text evidence="9">Part of the ABC transporter FtsEX involved in cellular division. Has ATPase activity.</text>
</comment>
<dbReference type="Gene3D" id="3.40.50.300">
    <property type="entry name" value="P-loop containing nucleotide triphosphate hydrolases"/>
    <property type="match status" value="1"/>
</dbReference>
<dbReference type="GO" id="GO:0005886">
    <property type="term" value="C:plasma membrane"/>
    <property type="evidence" value="ECO:0007669"/>
    <property type="project" value="UniProtKB-ARBA"/>
</dbReference>
<keyword evidence="2" id="KW-0813">Transport</keyword>
<evidence type="ECO:0000256" key="8">
    <source>
        <dbReference type="ARBA" id="ARBA00023136"/>
    </source>
</evidence>
<evidence type="ECO:0000313" key="13">
    <source>
        <dbReference type="Proteomes" id="UP000003553"/>
    </source>
</evidence>
<feature type="domain" description="ABC transporter" evidence="11">
    <location>
        <begin position="4"/>
        <end position="244"/>
    </location>
</feature>
<dbReference type="EMBL" id="AAYI02000004">
    <property type="protein sequence ID" value="EDN80484.1"/>
    <property type="molecule type" value="Genomic_DNA"/>
</dbReference>
<reference evidence="12" key="1">
    <citation type="submission" date="2007-04" db="EMBL/GenBank/DDBJ databases">
        <authorList>
            <person name="Fulton L."/>
            <person name="Clifton S."/>
            <person name="Fulton B."/>
            <person name="Xu J."/>
            <person name="Minx P."/>
            <person name="Pepin K.H."/>
            <person name="Johnson M."/>
            <person name="Thiruvilangam P."/>
            <person name="Bhonagiri V."/>
            <person name="Nash W.E."/>
            <person name="Mardis E.R."/>
            <person name="Wilson R.K."/>
        </authorList>
    </citation>
    <scope>NUCLEOTIDE SEQUENCE [LARGE SCALE GENOMIC DNA]</scope>
    <source>
        <strain evidence="12">ATCC 17982</strain>
    </source>
</reference>
<dbReference type="InterPro" id="IPR003439">
    <property type="entry name" value="ABC_transporter-like_ATP-bd"/>
</dbReference>
<evidence type="ECO:0000256" key="1">
    <source>
        <dbReference type="ARBA" id="ARBA00005417"/>
    </source>
</evidence>
<dbReference type="PROSITE" id="PS50893">
    <property type="entry name" value="ABC_TRANSPORTER_2"/>
    <property type="match status" value="1"/>
</dbReference>
<dbReference type="InterPro" id="IPR041701">
    <property type="entry name" value="MetN_ABC"/>
</dbReference>
<comment type="similarity">
    <text evidence="1">Belongs to the ABC transporter superfamily.</text>
</comment>
<dbReference type="GO" id="GO:0005524">
    <property type="term" value="F:ATP binding"/>
    <property type="evidence" value="ECO:0007669"/>
    <property type="project" value="UniProtKB-KW"/>
</dbReference>
<dbReference type="Pfam" id="PF00005">
    <property type="entry name" value="ABC_tran"/>
    <property type="match status" value="1"/>
</dbReference>
<comment type="subunit">
    <text evidence="10">Homodimer. Forms a membrane-associated complex with FtsX.</text>
</comment>
<evidence type="ECO:0000256" key="9">
    <source>
        <dbReference type="ARBA" id="ARBA00054718"/>
    </source>
</evidence>
<dbReference type="PANTHER" id="PTHR43166:SF30">
    <property type="entry name" value="METHIONINE IMPORT ATP-BINDING PROTEIN METN"/>
    <property type="match status" value="1"/>
</dbReference>
<reference evidence="12" key="2">
    <citation type="submission" date="2015-05" db="EMBL/GenBank/DDBJ databases">
        <title>Draft genome sequence of Actinomyces odontolyticus (ATCC 17982).</title>
        <authorList>
            <person name="Sudarsanam P."/>
            <person name="Ley R."/>
            <person name="Guruge J."/>
            <person name="Turnbaugh P.J."/>
            <person name="Mahowald M."/>
            <person name="Liep D."/>
            <person name="Gordon J."/>
        </authorList>
    </citation>
    <scope>NUCLEOTIDE SEQUENCE</scope>
    <source>
        <strain evidence="12">ATCC 17982</strain>
    </source>
</reference>
<evidence type="ECO:0000256" key="3">
    <source>
        <dbReference type="ARBA" id="ARBA00022475"/>
    </source>
</evidence>
<keyword evidence="3" id="KW-1003">Cell membrane</keyword>
<gene>
    <name evidence="12" type="ORF">ACTODO_00929</name>
</gene>
<keyword evidence="13" id="KW-1185">Reference proteome</keyword>
<dbReference type="AlphaFoldDB" id="A7BBB0"/>
<evidence type="ECO:0000256" key="5">
    <source>
        <dbReference type="ARBA" id="ARBA00022840"/>
    </source>
</evidence>
<evidence type="ECO:0000259" key="11">
    <source>
        <dbReference type="PROSITE" id="PS50893"/>
    </source>
</evidence>
<keyword evidence="5 12" id="KW-0067">ATP-binding</keyword>
<protein>
    <submittedName>
        <fullName evidence="12">ABC transporter, ATP-binding protein</fullName>
    </submittedName>
</protein>
<dbReference type="CDD" id="cd03258">
    <property type="entry name" value="ABC_MetN_methionine_transporter"/>
    <property type="match status" value="1"/>
</dbReference>
<evidence type="ECO:0000256" key="4">
    <source>
        <dbReference type="ARBA" id="ARBA00022741"/>
    </source>
</evidence>
<keyword evidence="8" id="KW-0472">Membrane</keyword>
<dbReference type="SMART" id="SM00382">
    <property type="entry name" value="AAA"/>
    <property type="match status" value="1"/>
</dbReference>
<accession>A7BBB0</accession>
<dbReference type="Proteomes" id="UP000003553">
    <property type="component" value="Unassembled WGS sequence"/>
</dbReference>